<accession>A0A6C0KQI7</accession>
<evidence type="ECO:0000313" key="1">
    <source>
        <dbReference type="EMBL" id="QHU19543.1"/>
    </source>
</evidence>
<protein>
    <submittedName>
        <fullName evidence="1">Uncharacterized protein</fullName>
    </submittedName>
</protein>
<reference evidence="1" key="1">
    <citation type="journal article" date="2020" name="Nature">
        <title>Giant virus diversity and host interactions through global metagenomics.</title>
        <authorList>
            <person name="Schulz F."/>
            <person name="Roux S."/>
            <person name="Paez-Espino D."/>
            <person name="Jungbluth S."/>
            <person name="Walsh D.A."/>
            <person name="Denef V.J."/>
            <person name="McMahon K.D."/>
            <person name="Konstantinidis K.T."/>
            <person name="Eloe-Fadrosh E.A."/>
            <person name="Kyrpides N.C."/>
            <person name="Woyke T."/>
        </authorList>
    </citation>
    <scope>NUCLEOTIDE SEQUENCE</scope>
    <source>
        <strain evidence="1">GVMAG-S-3300013014-113</strain>
    </source>
</reference>
<dbReference type="AlphaFoldDB" id="A0A6C0KQI7"/>
<name>A0A6C0KQI7_9ZZZZ</name>
<proteinExistence type="predicted"/>
<dbReference type="EMBL" id="MN740952">
    <property type="protein sequence ID" value="QHU19543.1"/>
    <property type="molecule type" value="Genomic_DNA"/>
</dbReference>
<sequence length="100" mass="11108">MSDYSSINTLIGTFSSIDDINTRSIDASNLICIDTNNNRIGINTIDPSYSIHIVDNSSVNIGIYTPQIYFDINKLPDTSNQLTKGQVYFDRSTGNLKVKL</sequence>
<organism evidence="1">
    <name type="scientific">viral metagenome</name>
    <dbReference type="NCBI Taxonomy" id="1070528"/>
    <lineage>
        <taxon>unclassified sequences</taxon>
        <taxon>metagenomes</taxon>
        <taxon>organismal metagenomes</taxon>
    </lineage>
</organism>